<keyword evidence="2" id="KW-1185">Reference proteome</keyword>
<protein>
    <submittedName>
        <fullName evidence="1">Uncharacterized protein</fullName>
    </submittedName>
</protein>
<organism evidence="1 2">
    <name type="scientific">Bauhinia variegata</name>
    <name type="common">Purple orchid tree</name>
    <name type="synonym">Phanera variegata</name>
    <dbReference type="NCBI Taxonomy" id="167791"/>
    <lineage>
        <taxon>Eukaryota</taxon>
        <taxon>Viridiplantae</taxon>
        <taxon>Streptophyta</taxon>
        <taxon>Embryophyta</taxon>
        <taxon>Tracheophyta</taxon>
        <taxon>Spermatophyta</taxon>
        <taxon>Magnoliopsida</taxon>
        <taxon>eudicotyledons</taxon>
        <taxon>Gunneridae</taxon>
        <taxon>Pentapetalae</taxon>
        <taxon>rosids</taxon>
        <taxon>fabids</taxon>
        <taxon>Fabales</taxon>
        <taxon>Fabaceae</taxon>
        <taxon>Cercidoideae</taxon>
        <taxon>Cercideae</taxon>
        <taxon>Bauhiniinae</taxon>
        <taxon>Bauhinia</taxon>
    </lineage>
</organism>
<gene>
    <name evidence="1" type="ORF">L6164_011685</name>
</gene>
<accession>A0ACB9P7P3</accession>
<reference evidence="1 2" key="1">
    <citation type="journal article" date="2022" name="DNA Res.">
        <title>Chromosomal-level genome assembly of the orchid tree Bauhinia variegata (Leguminosae; Cercidoideae) supports the allotetraploid origin hypothesis of Bauhinia.</title>
        <authorList>
            <person name="Zhong Y."/>
            <person name="Chen Y."/>
            <person name="Zheng D."/>
            <person name="Pang J."/>
            <person name="Liu Y."/>
            <person name="Luo S."/>
            <person name="Meng S."/>
            <person name="Qian L."/>
            <person name="Wei D."/>
            <person name="Dai S."/>
            <person name="Zhou R."/>
        </authorList>
    </citation>
    <scope>NUCLEOTIDE SEQUENCE [LARGE SCALE GENOMIC DNA]</scope>
    <source>
        <strain evidence="1">BV-YZ2020</strain>
    </source>
</reference>
<name>A0ACB9P7P3_BAUVA</name>
<proteinExistence type="predicted"/>
<sequence length="184" mass="20247">MARLLSQTLHYSATSSSSSLHSLLKSKGTVPSCVTIAHRHRSSQPSKPQFLEIDLTSSSSPSAALEDDGHELALKKFDDLLRRILVQKATPDWLPFSPGSSFWVPPLPTPSEVIDLAEKLSNELSDEESLSGSNFRGWPCSNFFLKDLVDADVEVNDPEKMEVKVEVKVLKVSNDVAHSEDEEG</sequence>
<dbReference type="EMBL" id="CM039430">
    <property type="protein sequence ID" value="KAI4344460.1"/>
    <property type="molecule type" value="Genomic_DNA"/>
</dbReference>
<dbReference type="Proteomes" id="UP000828941">
    <property type="component" value="Chromosome 5"/>
</dbReference>
<evidence type="ECO:0000313" key="1">
    <source>
        <dbReference type="EMBL" id="KAI4344460.1"/>
    </source>
</evidence>
<comment type="caution">
    <text evidence="1">The sequence shown here is derived from an EMBL/GenBank/DDBJ whole genome shotgun (WGS) entry which is preliminary data.</text>
</comment>
<evidence type="ECO:0000313" key="2">
    <source>
        <dbReference type="Proteomes" id="UP000828941"/>
    </source>
</evidence>